<gene>
    <name evidence="13" type="ORF">SAMN06265373_107170</name>
</gene>
<dbReference type="InterPro" id="IPR050187">
    <property type="entry name" value="Lipid_Phosphate_FormReg"/>
</dbReference>
<evidence type="ECO:0000256" key="1">
    <source>
        <dbReference type="ARBA" id="ARBA00001946"/>
    </source>
</evidence>
<evidence type="ECO:0000313" key="13">
    <source>
        <dbReference type="EMBL" id="SMP30901.1"/>
    </source>
</evidence>
<dbReference type="InterPro" id="IPR045540">
    <property type="entry name" value="YegS/DAGK_C"/>
</dbReference>
<comment type="cofactor">
    <cofactor evidence="1">
        <name>Mg(2+)</name>
        <dbReference type="ChEBI" id="CHEBI:18420"/>
    </cofactor>
</comment>
<evidence type="ECO:0000256" key="3">
    <source>
        <dbReference type="ARBA" id="ARBA00022679"/>
    </source>
</evidence>
<dbReference type="InterPro" id="IPR016064">
    <property type="entry name" value="NAD/diacylglycerol_kinase_sf"/>
</dbReference>
<keyword evidence="9" id="KW-0443">Lipid metabolism</keyword>
<keyword evidence="7" id="KW-0067">ATP-binding</keyword>
<keyword evidence="6 13" id="KW-0418">Kinase</keyword>
<dbReference type="InterPro" id="IPR001206">
    <property type="entry name" value="Diacylglycerol_kinase_cat_dom"/>
</dbReference>
<evidence type="ECO:0000256" key="5">
    <source>
        <dbReference type="ARBA" id="ARBA00022741"/>
    </source>
</evidence>
<dbReference type="Proteomes" id="UP001157961">
    <property type="component" value="Unassembled WGS sequence"/>
</dbReference>
<proteinExistence type="predicted"/>
<dbReference type="Gene3D" id="3.40.50.10330">
    <property type="entry name" value="Probable inorganic polyphosphate/atp-NAD kinase, domain 1"/>
    <property type="match status" value="1"/>
</dbReference>
<keyword evidence="3" id="KW-0808">Transferase</keyword>
<dbReference type="PROSITE" id="PS50146">
    <property type="entry name" value="DAGK"/>
    <property type="match status" value="1"/>
</dbReference>
<accession>A0ABY1PBM8</accession>
<evidence type="ECO:0000256" key="8">
    <source>
        <dbReference type="ARBA" id="ARBA00022842"/>
    </source>
</evidence>
<name>A0ABY1PBM8_9RHOB</name>
<keyword evidence="5" id="KW-0547">Nucleotide-binding</keyword>
<feature type="domain" description="DAGKc" evidence="12">
    <location>
        <begin position="4"/>
        <end position="135"/>
    </location>
</feature>
<keyword evidence="8" id="KW-0460">Magnesium</keyword>
<keyword evidence="10" id="KW-0594">Phospholipid biosynthesis</keyword>
<keyword evidence="4" id="KW-0479">Metal-binding</keyword>
<dbReference type="PANTHER" id="PTHR12358:SF106">
    <property type="entry name" value="LIPID KINASE YEGS"/>
    <property type="match status" value="1"/>
</dbReference>
<dbReference type="PANTHER" id="PTHR12358">
    <property type="entry name" value="SPHINGOSINE KINASE"/>
    <property type="match status" value="1"/>
</dbReference>
<evidence type="ECO:0000313" key="14">
    <source>
        <dbReference type="Proteomes" id="UP001157961"/>
    </source>
</evidence>
<dbReference type="GO" id="GO:0016301">
    <property type="term" value="F:kinase activity"/>
    <property type="evidence" value="ECO:0007669"/>
    <property type="project" value="UniProtKB-KW"/>
</dbReference>
<protein>
    <submittedName>
        <fullName evidence="13">Lipid kinase YegS</fullName>
    </submittedName>
</protein>
<dbReference type="NCBIfam" id="TIGR00147">
    <property type="entry name" value="YegS/Rv2252/BmrU family lipid kinase"/>
    <property type="match status" value="1"/>
</dbReference>
<dbReference type="Pfam" id="PF00781">
    <property type="entry name" value="DAGK_cat"/>
    <property type="match status" value="1"/>
</dbReference>
<evidence type="ECO:0000256" key="6">
    <source>
        <dbReference type="ARBA" id="ARBA00022777"/>
    </source>
</evidence>
<dbReference type="Gene3D" id="2.60.200.40">
    <property type="match status" value="1"/>
</dbReference>
<evidence type="ECO:0000256" key="4">
    <source>
        <dbReference type="ARBA" id="ARBA00022723"/>
    </source>
</evidence>
<evidence type="ECO:0000256" key="11">
    <source>
        <dbReference type="ARBA" id="ARBA00023264"/>
    </source>
</evidence>
<reference evidence="13 14" key="1">
    <citation type="submission" date="2017-05" db="EMBL/GenBank/DDBJ databases">
        <authorList>
            <person name="Varghese N."/>
            <person name="Submissions S."/>
        </authorList>
    </citation>
    <scope>NUCLEOTIDE SEQUENCE [LARGE SCALE GENOMIC DNA]</scope>
    <source>
        <strain evidence="13 14">DSM 29734</strain>
    </source>
</reference>
<evidence type="ECO:0000259" key="12">
    <source>
        <dbReference type="PROSITE" id="PS50146"/>
    </source>
</evidence>
<evidence type="ECO:0000256" key="7">
    <source>
        <dbReference type="ARBA" id="ARBA00022840"/>
    </source>
</evidence>
<sequence length="306" mass="32238">MTGVMTHKTLLTLNGKSAARADVREALMSLQQDLDIDVWVPWNGAQFMQILERAVADGVTRVVGAGGDGTANAVCNALMQFPRDAGLSMGLVPLGTANDFARAFGDAGDDLLHSIRVAATEDATPIDVGVINGEHFVNVASGGFGAMITSTTPADVKRRLGGLAYTLSGLTRLSELHPTKARISVAGDDSFDAEITALIVGNSRFAGGGFDVAPLADVTDGLLDLALLSKESFQGGAGSMLDLVGDDDPTEAFLQRYQCSSAIIETETPFHMNLDGEPMVADRFEVSVKPQALQFVLPRKSVLLNK</sequence>
<organism evidence="13 14">
    <name type="scientific">Shimia sagamensis</name>
    <dbReference type="NCBI Taxonomy" id="1566352"/>
    <lineage>
        <taxon>Bacteria</taxon>
        <taxon>Pseudomonadati</taxon>
        <taxon>Pseudomonadota</taxon>
        <taxon>Alphaproteobacteria</taxon>
        <taxon>Rhodobacterales</taxon>
        <taxon>Roseobacteraceae</taxon>
    </lineage>
</organism>
<evidence type="ECO:0000256" key="2">
    <source>
        <dbReference type="ARBA" id="ARBA00022516"/>
    </source>
</evidence>
<dbReference type="InterPro" id="IPR017438">
    <property type="entry name" value="ATP-NAD_kinase_N"/>
</dbReference>
<evidence type="ECO:0000256" key="9">
    <source>
        <dbReference type="ARBA" id="ARBA00023098"/>
    </source>
</evidence>
<dbReference type="Pfam" id="PF19279">
    <property type="entry name" value="YegS_C"/>
    <property type="match status" value="1"/>
</dbReference>
<evidence type="ECO:0000256" key="10">
    <source>
        <dbReference type="ARBA" id="ARBA00023209"/>
    </source>
</evidence>
<dbReference type="InterPro" id="IPR005218">
    <property type="entry name" value="Diacylglycerol/lipid_kinase"/>
</dbReference>
<keyword evidence="2" id="KW-0444">Lipid biosynthesis</keyword>
<keyword evidence="14" id="KW-1185">Reference proteome</keyword>
<keyword evidence="11" id="KW-1208">Phospholipid metabolism</keyword>
<dbReference type="SMART" id="SM00046">
    <property type="entry name" value="DAGKc"/>
    <property type="match status" value="1"/>
</dbReference>
<comment type="caution">
    <text evidence="13">The sequence shown here is derived from an EMBL/GenBank/DDBJ whole genome shotgun (WGS) entry which is preliminary data.</text>
</comment>
<dbReference type="EMBL" id="FXTY01000007">
    <property type="protein sequence ID" value="SMP30901.1"/>
    <property type="molecule type" value="Genomic_DNA"/>
</dbReference>
<dbReference type="SUPFAM" id="SSF111331">
    <property type="entry name" value="NAD kinase/diacylglycerol kinase-like"/>
    <property type="match status" value="1"/>
</dbReference>